<dbReference type="PANTHER" id="PTHR43660">
    <property type="entry name" value="DIPEPTIDYL CARBOXYPEPTIDASE"/>
    <property type="match status" value="1"/>
</dbReference>
<dbReference type="GO" id="GO:0046872">
    <property type="term" value="F:metal ion binding"/>
    <property type="evidence" value="ECO:0007669"/>
    <property type="project" value="UniProtKB-UniRule"/>
</dbReference>
<dbReference type="InterPro" id="IPR024079">
    <property type="entry name" value="MetalloPept_cat_dom_sf"/>
</dbReference>
<dbReference type="GO" id="GO:0005829">
    <property type="term" value="C:cytosol"/>
    <property type="evidence" value="ECO:0007669"/>
    <property type="project" value="TreeGrafter"/>
</dbReference>
<dbReference type="Pfam" id="PF01432">
    <property type="entry name" value="Peptidase_M3"/>
    <property type="match status" value="1"/>
</dbReference>
<dbReference type="AlphaFoldDB" id="A0A134BAB6"/>
<dbReference type="Gene3D" id="1.10.1370.10">
    <property type="entry name" value="Neurolysin, domain 3"/>
    <property type="match status" value="1"/>
</dbReference>
<keyword evidence="6 7" id="KW-0482">Metalloprotease</keyword>
<comment type="cofactor">
    <cofactor evidence="7">
        <name>Zn(2+)</name>
        <dbReference type="ChEBI" id="CHEBI:29105"/>
    </cofactor>
    <text evidence="7">Binds 1 zinc ion.</text>
</comment>
<dbReference type="GO" id="GO:0004222">
    <property type="term" value="F:metalloendopeptidase activity"/>
    <property type="evidence" value="ECO:0007669"/>
    <property type="project" value="InterPro"/>
</dbReference>
<evidence type="ECO:0000256" key="2">
    <source>
        <dbReference type="ARBA" id="ARBA00022670"/>
    </source>
</evidence>
<comment type="similarity">
    <text evidence="1 7">Belongs to the peptidase M3 family.</text>
</comment>
<evidence type="ECO:0000256" key="1">
    <source>
        <dbReference type="ARBA" id="ARBA00006040"/>
    </source>
</evidence>
<comment type="caution">
    <text evidence="9">The sequence shown here is derived from an EMBL/GenBank/DDBJ whole genome shotgun (WGS) entry which is preliminary data.</text>
</comment>
<sequence>MNSICQPSQLPHGAYAFDQFKTEDFREAFRLAIEEKRREVEAIITSPEAPTFTNTILALERSGALLEWVSGSFYNLLHAEATDELMQISQEVSPSLSALSSFISLSEPLFERIRQVWEARESLQLDAEDLRLLERCYEGFSESGAQLPAEEKERLREVKRELSELSLTFGQNNLKDQQRFRLFVDDAAAVEGLPLSTLAVARELAEKEGKGEGWLFTLSAPSYFPFMQHCPSSTLRQEMYLAKMAVGAAGDAYDNRELIRRLVNLRLELAQLLGSKCFAEKVLARRMAGSTTAVYGLLDELLEAYKPLAEKELAAVADFAREAGATLPLQPWDWSYWAERYKQAFYELDEEELRPYFELSRVSDAIFSLATRLYGIRFTERTDLPVYHSDVHTYEVHDADGSYLGLLYTDFFPREGKQSGAWMNNLQEQYHTAEGEDHRPHIVLVMNFTQPTADRPALLTPGEVRTFLHEFGHSLHGMLSTCRHGSLSGTNVVRDFVELPSQLMENWLDEREWLQSFAVHYQTGEALPEVLMERMERARHFLAGYAACRQLSFGYLDMAWHTITEPLAEGLDTKTFEDTAWQKAQLLPATPAPCQMSTSFGHIFSGGYAAGYYGYKWAEVLDADAFAAFQEEGIFSTATAERFRREVLSQGDRRDAEELYQSFRGKKATIDALLRRDGIVR</sequence>
<protein>
    <submittedName>
        <fullName evidence="9">Putative peptidyl-dipeptidase dcp</fullName>
    </submittedName>
</protein>
<evidence type="ECO:0000313" key="9">
    <source>
        <dbReference type="EMBL" id="KXB76876.1"/>
    </source>
</evidence>
<evidence type="ECO:0000256" key="7">
    <source>
        <dbReference type="RuleBase" id="RU003435"/>
    </source>
</evidence>
<keyword evidence="5 7" id="KW-0862">Zinc</keyword>
<evidence type="ECO:0000256" key="3">
    <source>
        <dbReference type="ARBA" id="ARBA00022723"/>
    </source>
</evidence>
<dbReference type="FunFam" id="3.40.390.10:FF:000009">
    <property type="entry name" value="Oligopeptidase A"/>
    <property type="match status" value="1"/>
</dbReference>
<keyword evidence="4 7" id="KW-0378">Hydrolase</keyword>
<dbReference type="Gene3D" id="3.40.390.10">
    <property type="entry name" value="Collagenase (Catalytic Domain)"/>
    <property type="match status" value="1"/>
</dbReference>
<dbReference type="InterPro" id="IPR024080">
    <property type="entry name" value="Neurolysin/TOP_N"/>
</dbReference>
<evidence type="ECO:0000256" key="5">
    <source>
        <dbReference type="ARBA" id="ARBA00022833"/>
    </source>
</evidence>
<dbReference type="PANTHER" id="PTHR43660:SF1">
    <property type="entry name" value="DIPEPTIDYL CARBOXYPEPTIDASE"/>
    <property type="match status" value="1"/>
</dbReference>
<accession>A0A134BAB6</accession>
<dbReference type="InterPro" id="IPR034005">
    <property type="entry name" value="M3A_DCP"/>
</dbReference>
<dbReference type="SUPFAM" id="SSF55486">
    <property type="entry name" value="Metalloproteases ('zincins'), catalytic domain"/>
    <property type="match status" value="1"/>
</dbReference>
<dbReference type="Gene3D" id="1.20.1050.40">
    <property type="entry name" value="Endopeptidase. Chain P, domain 1"/>
    <property type="match status" value="1"/>
</dbReference>
<dbReference type="InterPro" id="IPR024077">
    <property type="entry name" value="Neurolysin/TOP_dom2"/>
</dbReference>
<dbReference type="EMBL" id="LSDK01000054">
    <property type="protein sequence ID" value="KXB76876.1"/>
    <property type="molecule type" value="Genomic_DNA"/>
</dbReference>
<evidence type="ECO:0000256" key="6">
    <source>
        <dbReference type="ARBA" id="ARBA00023049"/>
    </source>
</evidence>
<dbReference type="GO" id="GO:0006508">
    <property type="term" value="P:proteolysis"/>
    <property type="evidence" value="ECO:0007669"/>
    <property type="project" value="UniProtKB-KW"/>
</dbReference>
<dbReference type="Proteomes" id="UP000070224">
    <property type="component" value="Unassembled WGS sequence"/>
</dbReference>
<evidence type="ECO:0000256" key="4">
    <source>
        <dbReference type="ARBA" id="ARBA00022801"/>
    </source>
</evidence>
<dbReference type="PATRIC" id="fig|322095.3.peg.734"/>
<proteinExistence type="inferred from homology"/>
<dbReference type="GO" id="GO:0004180">
    <property type="term" value="F:carboxypeptidase activity"/>
    <property type="evidence" value="ECO:0007669"/>
    <property type="project" value="TreeGrafter"/>
</dbReference>
<evidence type="ECO:0000313" key="10">
    <source>
        <dbReference type="Proteomes" id="UP000070224"/>
    </source>
</evidence>
<keyword evidence="2 7" id="KW-0645">Protease</keyword>
<dbReference type="InterPro" id="IPR001567">
    <property type="entry name" value="Pept_M3A_M3B_dom"/>
</dbReference>
<keyword evidence="3 7" id="KW-0479">Metal-binding</keyword>
<keyword evidence="10" id="KW-1185">Reference proteome</keyword>
<dbReference type="CDD" id="cd06456">
    <property type="entry name" value="M3A_DCP"/>
    <property type="match status" value="1"/>
</dbReference>
<dbReference type="RefSeq" id="WP_060935171.1">
    <property type="nucleotide sequence ID" value="NZ_KQ960435.1"/>
</dbReference>
<organism evidence="9 10">
    <name type="scientific">Porphyromonas somerae</name>
    <dbReference type="NCBI Taxonomy" id="322095"/>
    <lineage>
        <taxon>Bacteria</taxon>
        <taxon>Pseudomonadati</taxon>
        <taxon>Bacteroidota</taxon>
        <taxon>Bacteroidia</taxon>
        <taxon>Bacteroidales</taxon>
        <taxon>Porphyromonadaceae</taxon>
        <taxon>Porphyromonas</taxon>
    </lineage>
</organism>
<dbReference type="OrthoDB" id="9773538at2"/>
<dbReference type="STRING" id="322095.HMPREF3185_00742"/>
<feature type="domain" description="Peptidase M3A/M3B catalytic" evidence="8">
    <location>
        <begin position="226"/>
        <end position="676"/>
    </location>
</feature>
<name>A0A134BAB6_9PORP</name>
<gene>
    <name evidence="9" type="ORF">HMPREF3185_00742</name>
</gene>
<evidence type="ECO:0000259" key="8">
    <source>
        <dbReference type="Pfam" id="PF01432"/>
    </source>
</evidence>
<dbReference type="InterPro" id="IPR045090">
    <property type="entry name" value="Pept_M3A_M3B"/>
</dbReference>
<reference evidence="10" key="1">
    <citation type="submission" date="2016-01" db="EMBL/GenBank/DDBJ databases">
        <authorList>
            <person name="Mitreva M."/>
            <person name="Pepin K.H."/>
            <person name="Mihindukulasuriya K.A."/>
            <person name="Fulton R."/>
            <person name="Fronick C."/>
            <person name="O'Laughlin M."/>
            <person name="Miner T."/>
            <person name="Herter B."/>
            <person name="Rosa B.A."/>
            <person name="Cordes M."/>
            <person name="Tomlinson C."/>
            <person name="Wollam A."/>
            <person name="Palsikar V.B."/>
            <person name="Mardis E.R."/>
            <person name="Wilson R.K."/>
        </authorList>
    </citation>
    <scope>NUCLEOTIDE SEQUENCE [LARGE SCALE GENOMIC DNA]</scope>
    <source>
        <strain evidence="10">KA00683</strain>
    </source>
</reference>